<name>A0A9D9EV16_9BACT</name>
<dbReference type="PROSITE" id="PS51257">
    <property type="entry name" value="PROKAR_LIPOPROTEIN"/>
    <property type="match status" value="1"/>
</dbReference>
<organism evidence="2 3">
    <name type="scientific">Candidatus Cryptobacteroides intestinavium</name>
    <dbReference type="NCBI Taxonomy" id="2840766"/>
    <lineage>
        <taxon>Bacteria</taxon>
        <taxon>Pseudomonadati</taxon>
        <taxon>Bacteroidota</taxon>
        <taxon>Bacteroidia</taxon>
        <taxon>Bacteroidales</taxon>
        <taxon>Candidatus Cryptobacteroides</taxon>
    </lineage>
</organism>
<evidence type="ECO:0000256" key="1">
    <source>
        <dbReference type="SAM" id="SignalP"/>
    </source>
</evidence>
<evidence type="ECO:0000313" key="3">
    <source>
        <dbReference type="Proteomes" id="UP000823661"/>
    </source>
</evidence>
<dbReference type="Proteomes" id="UP000823661">
    <property type="component" value="Unassembled WGS sequence"/>
</dbReference>
<dbReference type="EMBL" id="JADIMI010000077">
    <property type="protein sequence ID" value="MBO8452813.1"/>
    <property type="molecule type" value="Genomic_DNA"/>
</dbReference>
<gene>
    <name evidence="2" type="ORF">IAC06_08060</name>
</gene>
<feature type="signal peptide" evidence="1">
    <location>
        <begin position="1"/>
        <end position="20"/>
    </location>
</feature>
<dbReference type="Gene3D" id="2.160.20.110">
    <property type="match status" value="3"/>
</dbReference>
<accession>A0A9D9EV16</accession>
<evidence type="ECO:0008006" key="4">
    <source>
        <dbReference type="Google" id="ProtNLM"/>
    </source>
</evidence>
<protein>
    <recommendedName>
        <fullName evidence="4">GLUG domain-containing protein</fullName>
    </recommendedName>
</protein>
<reference evidence="2" key="2">
    <citation type="journal article" date="2021" name="PeerJ">
        <title>Extensive microbial diversity within the chicken gut microbiome revealed by metagenomics and culture.</title>
        <authorList>
            <person name="Gilroy R."/>
            <person name="Ravi A."/>
            <person name="Getino M."/>
            <person name="Pursley I."/>
            <person name="Horton D.L."/>
            <person name="Alikhan N.F."/>
            <person name="Baker D."/>
            <person name="Gharbi K."/>
            <person name="Hall N."/>
            <person name="Watson M."/>
            <person name="Adriaenssens E.M."/>
            <person name="Foster-Nyarko E."/>
            <person name="Jarju S."/>
            <person name="Secka A."/>
            <person name="Antonio M."/>
            <person name="Oren A."/>
            <person name="Chaudhuri R.R."/>
            <person name="La Ragione R."/>
            <person name="Hildebrand F."/>
            <person name="Pallen M.J."/>
        </authorList>
    </citation>
    <scope>NUCLEOTIDE SEQUENCE</scope>
    <source>
        <strain evidence="2">B1-20833</strain>
    </source>
</reference>
<comment type="caution">
    <text evidence="2">The sequence shown here is derived from an EMBL/GenBank/DDBJ whole genome shotgun (WGS) entry which is preliminary data.</text>
</comment>
<reference evidence="2" key="1">
    <citation type="submission" date="2020-10" db="EMBL/GenBank/DDBJ databases">
        <authorList>
            <person name="Gilroy R."/>
        </authorList>
    </citation>
    <scope>NUCLEOTIDE SEQUENCE</scope>
    <source>
        <strain evidence="2">B1-20833</strain>
    </source>
</reference>
<dbReference type="AlphaFoldDB" id="A0A9D9EV16"/>
<sequence>MKAFRILCILAVSSALFSCAKEELPDDPAPSQEETDIPEGFEAKTFSASISELTKAAFTGTKVNWEETDRIAVYDGTCRNEFKIRSVENGMAIFEGAVTEGAEEFYAVFPYTAASETLPAADGTFSVTVPSEQRLGTSTSDTDAIVSVAKADDVDHFQFRNIVSMVKLSIPDGVTSVKFSAVGNANLAGACTVKTGEAAQDAQEKTVTLVSDSETGVFSAGDYWIAVVPATLPEGCLIEYEGNGQTASVEVTGALDLVRNSSMDITTETSDVKWVKTTINTADELIAFAQAAGTYTADDLVVLGADIDMTGKGWVPFELGCTFDGRRHRIYNMTSDAGTVFSNIKAGAVLKNVTFGSQDGSGYDNASAISMTGTAGNTGLVGTNYGTIENIINYMPVTAVSAAPAAQNEVRAGGIAGSNYGRISDCINNGDISLTGASDKMIFIGGITGWAAKESECIENSSNNGSITIDNQNAQAAAGIAGMIQGGDIVSCTSSGKITVRKSSGKNSYFGGIAGFVQIHSDGSRIENCANTGEFDLDNTAVFGAGGIVGIIHRYAFGPVIISGCENSADVFMSKQQTNEDVNLGGIAGMCDVNNKDAYAGANVISSCTNTGKVYYKESRGSQNNLDGKFSTAGGIIGRTNNTLEITGCTNSGAVSSDKISLDYLGGIAGYVNSGTVITGCANTADVTLDLGTSRTYSGGNRPGAGGIACYTGGTVTIEDCENSGAVSITISKSDQCAAGGIVATTEGTLTLSRNTNSGSVTSTSGNQDKAAGGILGRAMRTVTMTGNTNTGAVSAYGADGFDNDNVMAGGLIGLIDGGAANVPTIITVAGDMAACAVKSSVGRAGLLFAIMNGGSASYQPKATFTDCRIGGSVEGKVKDGSETTGPVTISEENMDSYSYSYKGNNANLTITGLSLTD</sequence>
<proteinExistence type="predicted"/>
<feature type="chain" id="PRO_5039111002" description="GLUG domain-containing protein" evidence="1">
    <location>
        <begin position="21"/>
        <end position="918"/>
    </location>
</feature>
<keyword evidence="1" id="KW-0732">Signal</keyword>
<evidence type="ECO:0000313" key="2">
    <source>
        <dbReference type="EMBL" id="MBO8452813.1"/>
    </source>
</evidence>